<feature type="transmembrane region" description="Helical" evidence="9">
    <location>
        <begin position="270"/>
        <end position="291"/>
    </location>
</feature>
<feature type="transmembrane region" description="Helical" evidence="9">
    <location>
        <begin position="72"/>
        <end position="93"/>
    </location>
</feature>
<feature type="transmembrane region" description="Helical" evidence="9">
    <location>
        <begin position="7"/>
        <end position="27"/>
    </location>
</feature>
<dbReference type="PROSITE" id="PS50293">
    <property type="entry name" value="TPR_REGION"/>
    <property type="match status" value="1"/>
</dbReference>
<evidence type="ECO:0000256" key="9">
    <source>
        <dbReference type="SAM" id="Phobius"/>
    </source>
</evidence>
<dbReference type="InterPro" id="IPR029063">
    <property type="entry name" value="SAM-dependent_MTases_sf"/>
</dbReference>
<feature type="transmembrane region" description="Helical" evidence="9">
    <location>
        <begin position="303"/>
        <end position="324"/>
    </location>
</feature>
<evidence type="ECO:0000256" key="8">
    <source>
        <dbReference type="PROSITE-ProRule" id="PRU00354"/>
    </source>
</evidence>
<dbReference type="Pfam" id="PF01564">
    <property type="entry name" value="Spermine_synth"/>
    <property type="match status" value="1"/>
</dbReference>
<feature type="transmembrane region" description="Helical" evidence="9">
    <location>
        <begin position="113"/>
        <end position="137"/>
    </location>
</feature>
<evidence type="ECO:0000256" key="7">
    <source>
        <dbReference type="PROSITE-ProRule" id="PRU00339"/>
    </source>
</evidence>
<feature type="transmembrane region" description="Helical" evidence="9">
    <location>
        <begin position="344"/>
        <end position="367"/>
    </location>
</feature>
<dbReference type="CDD" id="cd06174">
    <property type="entry name" value="MFS"/>
    <property type="match status" value="1"/>
</dbReference>
<feature type="repeat" description="TPR" evidence="7">
    <location>
        <begin position="828"/>
        <end position="861"/>
    </location>
</feature>
<evidence type="ECO:0000256" key="1">
    <source>
        <dbReference type="ARBA" id="ARBA00007867"/>
    </source>
</evidence>
<dbReference type="SUPFAM" id="SSF48452">
    <property type="entry name" value="TPR-like"/>
    <property type="match status" value="1"/>
</dbReference>
<dbReference type="Gene3D" id="1.25.40.10">
    <property type="entry name" value="Tetratricopeptide repeat domain"/>
    <property type="match status" value="1"/>
</dbReference>
<sequence length="947" mass="105588">MKPSRFRIWIFVFFFVSGFTGLIYEVVWTRLLTQVLGNTHYSIATVLTTFMAGLALGSYLGGRWVDRHGEPLVLYAVLEGIIGVFCFLIPYLIDLGLPLFQWIYSHFRDDYMLASLLRFGVCAMILIIPASFMGATLPVLGKFVSDDEQGIGRDVGTLYAMNTFGAVVGAFASAFVFMRAFGISATIWIAAALNLTIAAIILFSVRGEGGLASLLTKEPQAASHSRAESPSPFTPELWAVLICFGLSGVAALIYQVAWNRIFSLLLGSSVYAFSLILTTFILGLALGTVVFARLVNRFKDLKVTFGALQVAIGFSALVALPFFGDVPLFNRWVYLNWDLNFATVQWANFLIIFAIIFIPTFCMGAQFPVVVRMVAQRLETLGRNVGSAYASNTVGTIFGSFVGGFLLIPWLGIQNTILIAVILNMLLGGYLLATSPGLSLNFKTYILPGVLVLFVLGAQDIRAWDRAVISSGSYIPYRLDDLDTALGDRNKILFYEEGIHTTVTTELGRTGNIFLRVNGKTDASLAMDMRTQLLSGYLPMLFNKQREQVLVIGQGSGVTLGAVEQFPAKEIDLVEISPAVIEGSRFFEPFNHHALEDERVNLILQDGRNHITLTDKKYDVIISEPSNPWISGIGALFTVDFFRLVEQRLNPGGIVCIWTHTNMSPENFKSIARSFHTVFPFVTVWESIVGDDYLMIGSKENYTLPYEEARRILEDSVTGKDLKRLGIEDVRDLMGLLIMRQDTLNEFIGDAPLHTDDNSLLEFGAPEYIYKDERHLIVRQLTPHFRVYPDFVSFHRLTPAEQETVRRGLAGLDRSEVQVKGIKRKAQIDQYLDQAVAAVEHGAFEQAAGFYFKILEIDPEHILTLLNLGNIYREIREYSKAEEAYRKTIQINPYYVYGFLELGRLALLRGDTHTALSALKEAQKLVPDDPETARLIDLAETQLKPAS</sequence>
<accession>M1Z230</accession>
<evidence type="ECO:0000313" key="11">
    <source>
        <dbReference type="EMBL" id="CCQ91769.1"/>
    </source>
</evidence>
<keyword evidence="4 9" id="KW-1133">Transmembrane helix</keyword>
<evidence type="ECO:0000259" key="10">
    <source>
        <dbReference type="PROSITE" id="PS51006"/>
    </source>
</evidence>
<comment type="caution">
    <text evidence="8">Lacks conserved residue(s) required for the propagation of feature annotation.</text>
</comment>
<evidence type="ECO:0000256" key="5">
    <source>
        <dbReference type="ARBA" id="ARBA00023115"/>
    </source>
</evidence>
<keyword evidence="3 9" id="KW-0812">Transmembrane</keyword>
<evidence type="ECO:0000313" key="12">
    <source>
        <dbReference type="Proteomes" id="UP000011704"/>
    </source>
</evidence>
<dbReference type="InterPro" id="IPR019734">
    <property type="entry name" value="TPR_rpt"/>
</dbReference>
<dbReference type="GO" id="GO:0006596">
    <property type="term" value="P:polyamine biosynthetic process"/>
    <property type="evidence" value="ECO:0007669"/>
    <property type="project" value="UniProtKB-UniRule"/>
</dbReference>
<dbReference type="PANTHER" id="PTHR43317">
    <property type="entry name" value="THERMOSPERMINE SYNTHASE ACAULIS5"/>
    <property type="match status" value="1"/>
</dbReference>
<feature type="repeat" description="TPR" evidence="7">
    <location>
        <begin position="862"/>
        <end position="895"/>
    </location>
</feature>
<proteinExistence type="inferred from homology"/>
<feature type="repeat" description="TPR" evidence="7">
    <location>
        <begin position="896"/>
        <end position="929"/>
    </location>
</feature>
<organism evidence="11 12">
    <name type="scientific">Nitrospina gracilis (strain 3/211)</name>
    <dbReference type="NCBI Taxonomy" id="1266370"/>
    <lineage>
        <taxon>Bacteria</taxon>
        <taxon>Pseudomonadati</taxon>
        <taxon>Nitrospinota/Tectimicrobiota group</taxon>
        <taxon>Nitrospinota</taxon>
        <taxon>Nitrospinia</taxon>
        <taxon>Nitrospinales</taxon>
        <taxon>Nitrospinaceae</taxon>
        <taxon>Nitrospina</taxon>
    </lineage>
</organism>
<feature type="domain" description="PABS" evidence="10">
    <location>
        <begin position="472"/>
        <end position="707"/>
    </location>
</feature>
<feature type="transmembrane region" description="Helical" evidence="9">
    <location>
        <begin position="445"/>
        <end position="464"/>
    </location>
</feature>
<dbReference type="GO" id="GO:0016740">
    <property type="term" value="F:transferase activity"/>
    <property type="evidence" value="ECO:0007669"/>
    <property type="project" value="UniProtKB-UniRule"/>
</dbReference>
<dbReference type="InterPro" id="IPR030374">
    <property type="entry name" value="PABS"/>
</dbReference>
<dbReference type="OrthoDB" id="5516475at2"/>
<dbReference type="Pfam" id="PF00515">
    <property type="entry name" value="TPR_1"/>
    <property type="match status" value="1"/>
</dbReference>
<dbReference type="SMART" id="SM00028">
    <property type="entry name" value="TPR"/>
    <property type="match status" value="3"/>
</dbReference>
<evidence type="ECO:0000256" key="6">
    <source>
        <dbReference type="ARBA" id="ARBA00023136"/>
    </source>
</evidence>
<evidence type="ECO:0000256" key="2">
    <source>
        <dbReference type="ARBA" id="ARBA00022679"/>
    </source>
</evidence>
<dbReference type="GO" id="GO:0022857">
    <property type="term" value="F:transmembrane transporter activity"/>
    <property type="evidence" value="ECO:0007669"/>
    <property type="project" value="InterPro"/>
</dbReference>
<feature type="transmembrane region" description="Helical" evidence="9">
    <location>
        <begin position="39"/>
        <end position="60"/>
    </location>
</feature>
<dbReference type="InterPro" id="IPR011701">
    <property type="entry name" value="MFS"/>
</dbReference>
<dbReference type="EMBL" id="CAQJ01000089">
    <property type="protein sequence ID" value="CCQ91769.1"/>
    <property type="molecule type" value="Genomic_DNA"/>
</dbReference>
<keyword evidence="12" id="KW-1185">Reference proteome</keyword>
<keyword evidence="6 9" id="KW-0472">Membrane</keyword>
<dbReference type="InterPro" id="IPR036259">
    <property type="entry name" value="MFS_trans_sf"/>
</dbReference>
<feature type="transmembrane region" description="Helical" evidence="9">
    <location>
        <begin position="158"/>
        <end position="181"/>
    </location>
</feature>
<dbReference type="SUPFAM" id="SSF53335">
    <property type="entry name" value="S-adenosyl-L-methionine-dependent methyltransferases"/>
    <property type="match status" value="1"/>
</dbReference>
<dbReference type="InterPro" id="IPR011990">
    <property type="entry name" value="TPR-like_helical_dom_sf"/>
</dbReference>
<dbReference type="Pfam" id="PF07690">
    <property type="entry name" value="MFS_1"/>
    <property type="match status" value="1"/>
</dbReference>
<dbReference type="HOGENOM" id="CLU_010122_1_0_0"/>
<name>M1Z230_NITG3</name>
<evidence type="ECO:0000256" key="3">
    <source>
        <dbReference type="ARBA" id="ARBA00022692"/>
    </source>
</evidence>
<protein>
    <submittedName>
        <fullName evidence="11">Putative Spermine/spermidine synthase family protein</fullName>
    </submittedName>
</protein>
<dbReference type="PANTHER" id="PTHR43317:SF3">
    <property type="entry name" value="BLR2883 PROTEIN"/>
    <property type="match status" value="1"/>
</dbReference>
<dbReference type="InParanoid" id="M1Z230"/>
<dbReference type="STRING" id="1266370.NITGR_800020"/>
<dbReference type="PROSITE" id="PS50005">
    <property type="entry name" value="TPR"/>
    <property type="match status" value="3"/>
</dbReference>
<keyword evidence="7" id="KW-0802">TPR repeat</keyword>
<gene>
    <name evidence="11" type="ORF">NITGR_800020</name>
</gene>
<feature type="transmembrane region" description="Helical" evidence="9">
    <location>
        <begin position="388"/>
        <end position="411"/>
    </location>
</feature>
<dbReference type="Proteomes" id="UP000011704">
    <property type="component" value="Unassembled WGS sequence"/>
</dbReference>
<dbReference type="AlphaFoldDB" id="M1Z230"/>
<comment type="similarity">
    <text evidence="1">Belongs to the spermidine/spermine synthase family.</text>
</comment>
<dbReference type="Gene3D" id="1.20.1250.20">
    <property type="entry name" value="MFS general substrate transporter like domains"/>
    <property type="match status" value="2"/>
</dbReference>
<comment type="caution">
    <text evidence="11">The sequence shown here is derived from an EMBL/GenBank/DDBJ whole genome shotgun (WGS) entry which is preliminary data.</text>
</comment>
<feature type="transmembrane region" description="Helical" evidence="9">
    <location>
        <begin position="417"/>
        <end position="433"/>
    </location>
</feature>
<dbReference type="NCBIfam" id="NF037959">
    <property type="entry name" value="MFS_SpdSyn"/>
    <property type="match status" value="2"/>
</dbReference>
<feature type="transmembrane region" description="Helical" evidence="9">
    <location>
        <begin position="237"/>
        <end position="258"/>
    </location>
</feature>
<dbReference type="RefSeq" id="WP_005010895.1">
    <property type="nucleotide sequence ID" value="NZ_HG422173.1"/>
</dbReference>
<reference evidence="11 12" key="1">
    <citation type="journal article" date="2013" name="Front. Microbiol.">
        <title>The genome of Nitrospina gracilis illuminates the metabolism and evolution of the major marine nitrite oxidizer.</title>
        <authorList>
            <person name="Luecker S."/>
            <person name="Nowka B."/>
            <person name="Rattei T."/>
            <person name="Spieck E."/>
            <person name="and Daims H."/>
        </authorList>
    </citation>
    <scope>NUCLEOTIDE SEQUENCE [LARGE SCALE GENOMIC DNA]</scope>
    <source>
        <strain evidence="11 12">3/211</strain>
    </source>
</reference>
<dbReference type="CDD" id="cd02440">
    <property type="entry name" value="AdoMet_MTases"/>
    <property type="match status" value="1"/>
</dbReference>
<keyword evidence="5 8" id="KW-0620">Polyamine biosynthesis</keyword>
<dbReference type="SUPFAM" id="SSF103473">
    <property type="entry name" value="MFS general substrate transporter"/>
    <property type="match status" value="1"/>
</dbReference>
<keyword evidence="2 8" id="KW-0808">Transferase</keyword>
<evidence type="ECO:0000256" key="4">
    <source>
        <dbReference type="ARBA" id="ARBA00022989"/>
    </source>
</evidence>
<dbReference type="Gene3D" id="3.40.50.150">
    <property type="entry name" value="Vaccinia Virus protein VP39"/>
    <property type="match status" value="1"/>
</dbReference>
<feature type="transmembrane region" description="Helical" evidence="9">
    <location>
        <begin position="187"/>
        <end position="205"/>
    </location>
</feature>
<dbReference type="PROSITE" id="PS51006">
    <property type="entry name" value="PABS_2"/>
    <property type="match status" value="1"/>
</dbReference>